<gene>
    <name evidence="11" type="ORF">QJS35_02185</name>
</gene>
<accession>A0ABV1KMD9</accession>
<dbReference type="RefSeq" id="WP_232182292.1">
    <property type="nucleotide sequence ID" value="NZ_JAIOAP010000001.1"/>
</dbReference>
<dbReference type="Proteomes" id="UP001493487">
    <property type="component" value="Unassembled WGS sequence"/>
</dbReference>
<keyword evidence="4 8" id="KW-0732">Signal</keyword>
<evidence type="ECO:0000259" key="10">
    <source>
        <dbReference type="Pfam" id="PF25198"/>
    </source>
</evidence>
<dbReference type="PANTHER" id="PTHR35789:SF1">
    <property type="entry name" value="SPORE GERMINATION PROTEIN B3"/>
    <property type="match status" value="1"/>
</dbReference>
<evidence type="ECO:0000256" key="3">
    <source>
        <dbReference type="ARBA" id="ARBA00022544"/>
    </source>
</evidence>
<evidence type="ECO:0000256" key="5">
    <source>
        <dbReference type="ARBA" id="ARBA00023136"/>
    </source>
</evidence>
<dbReference type="InterPro" id="IPR057336">
    <property type="entry name" value="GerAC_N"/>
</dbReference>
<keyword evidence="12" id="KW-1185">Reference proteome</keyword>
<comment type="subcellular location">
    <subcellularLocation>
        <location evidence="1">Membrane</location>
        <topology evidence="1">Lipid-anchor</topology>
    </subcellularLocation>
</comment>
<dbReference type="NCBIfam" id="TIGR02887">
    <property type="entry name" value="spore_ger_x_C"/>
    <property type="match status" value="1"/>
</dbReference>
<reference evidence="11 12" key="1">
    <citation type="journal article" date="2023" name="Genome Announc.">
        <title>Pan-Genome Analyses of the Genus Cohnella and Proposal of the Novel Species Cohnella silvisoli sp. nov., Isolated from Forest Soil.</title>
        <authorList>
            <person name="Wang C."/>
            <person name="Mao L."/>
            <person name="Bao G."/>
            <person name="Zhu H."/>
        </authorList>
    </citation>
    <scope>NUCLEOTIDE SEQUENCE [LARGE SCALE GENOMIC DNA]</scope>
    <source>
        <strain evidence="11 12">NL03-T5-1</strain>
    </source>
</reference>
<dbReference type="InterPro" id="IPR046953">
    <property type="entry name" value="Spore_GerAC-like_C"/>
</dbReference>
<dbReference type="Gene3D" id="3.30.300.210">
    <property type="entry name" value="Nutrient germinant receptor protein C, domain 3"/>
    <property type="match status" value="1"/>
</dbReference>
<dbReference type="Pfam" id="PF05504">
    <property type="entry name" value="Spore_GerAC"/>
    <property type="match status" value="1"/>
</dbReference>
<dbReference type="EMBL" id="JASKHM010000001">
    <property type="protein sequence ID" value="MEQ4481197.1"/>
    <property type="molecule type" value="Genomic_DNA"/>
</dbReference>
<dbReference type="InterPro" id="IPR008844">
    <property type="entry name" value="Spore_GerAC-like"/>
</dbReference>
<keyword evidence="6" id="KW-0564">Palmitate</keyword>
<keyword evidence="3" id="KW-0309">Germination</keyword>
<keyword evidence="7" id="KW-0449">Lipoprotein</keyword>
<organism evidence="11 12">
    <name type="scientific">Cohnella silvisoli</name>
    <dbReference type="NCBI Taxonomy" id="2873699"/>
    <lineage>
        <taxon>Bacteria</taxon>
        <taxon>Bacillati</taxon>
        <taxon>Bacillota</taxon>
        <taxon>Bacilli</taxon>
        <taxon>Bacillales</taxon>
        <taxon>Paenibacillaceae</taxon>
        <taxon>Cohnella</taxon>
    </lineage>
</organism>
<feature type="domain" description="Spore germination protein N-terminal" evidence="10">
    <location>
        <begin position="29"/>
        <end position="202"/>
    </location>
</feature>
<comment type="caution">
    <text evidence="11">The sequence shown here is derived from an EMBL/GenBank/DDBJ whole genome shotgun (WGS) entry which is preliminary data.</text>
</comment>
<dbReference type="PANTHER" id="PTHR35789">
    <property type="entry name" value="SPORE GERMINATION PROTEIN B3"/>
    <property type="match status" value="1"/>
</dbReference>
<evidence type="ECO:0000313" key="11">
    <source>
        <dbReference type="EMBL" id="MEQ4481197.1"/>
    </source>
</evidence>
<keyword evidence="5" id="KW-0472">Membrane</keyword>
<evidence type="ECO:0000256" key="1">
    <source>
        <dbReference type="ARBA" id="ARBA00004635"/>
    </source>
</evidence>
<evidence type="ECO:0000256" key="7">
    <source>
        <dbReference type="ARBA" id="ARBA00023288"/>
    </source>
</evidence>
<comment type="similarity">
    <text evidence="2">Belongs to the GerABKC lipoprotein family.</text>
</comment>
<evidence type="ECO:0000313" key="12">
    <source>
        <dbReference type="Proteomes" id="UP001493487"/>
    </source>
</evidence>
<sequence>MNYGLFSRHFYLACLPLLMFSLLLTACGDRAELPQKGFVMGIALDESDKGNIELTAQIFKPSQTVTSKGKVGKAYINIHTEDQSVFEAIRDITIHLGRKAQWSHMRAILVSEALARKFPLISLLEFFYRDHEPRLTSHVLITKGRASDYLNTPPYIESSVSQQYFLSEKASHELTGKTSTLNLLELALQARSESAVALIPYVYKDKIGSEETTNVAGSAVLAQGHVKEIVPVSLLEGILMLKDQYKIGIIEVPCKRNKPIVPTLQEDSLEMVKASSSMKLKLYGERPHLIFRIKAFVAISELVCGKVLMPNEELELRIRVQNTIKQRMGESLDWMLEKHLDLVGAGNALHERKPRLWKQWKSDWPMRFARSSYEVHADVTILTSGTNIGKPINSK</sequence>
<evidence type="ECO:0000256" key="4">
    <source>
        <dbReference type="ARBA" id="ARBA00022729"/>
    </source>
</evidence>
<proteinExistence type="inferred from homology"/>
<evidence type="ECO:0000256" key="2">
    <source>
        <dbReference type="ARBA" id="ARBA00007886"/>
    </source>
</evidence>
<dbReference type="Gene3D" id="6.20.190.10">
    <property type="entry name" value="Nutrient germinant receptor protein C, domain 1"/>
    <property type="match status" value="1"/>
</dbReference>
<feature type="signal peptide" evidence="8">
    <location>
        <begin position="1"/>
        <end position="26"/>
    </location>
</feature>
<feature type="chain" id="PRO_5047497415" evidence="8">
    <location>
        <begin position="27"/>
        <end position="395"/>
    </location>
</feature>
<dbReference type="InterPro" id="IPR038501">
    <property type="entry name" value="Spore_GerAC_C_sf"/>
</dbReference>
<evidence type="ECO:0000259" key="9">
    <source>
        <dbReference type="Pfam" id="PF05504"/>
    </source>
</evidence>
<dbReference type="Pfam" id="PF25198">
    <property type="entry name" value="Spore_GerAC_N"/>
    <property type="match status" value="1"/>
</dbReference>
<evidence type="ECO:0000256" key="8">
    <source>
        <dbReference type="SAM" id="SignalP"/>
    </source>
</evidence>
<evidence type="ECO:0000256" key="6">
    <source>
        <dbReference type="ARBA" id="ARBA00023139"/>
    </source>
</evidence>
<name>A0ABV1KMD9_9BACL</name>
<feature type="domain" description="Spore germination GerAC-like C-terminal" evidence="9">
    <location>
        <begin position="217"/>
        <end position="385"/>
    </location>
</feature>
<protein>
    <submittedName>
        <fullName evidence="11">Ger(X)C family spore germination protein</fullName>
    </submittedName>
</protein>